<feature type="transmembrane region" description="Helical" evidence="6">
    <location>
        <begin position="38"/>
        <end position="57"/>
    </location>
</feature>
<sequence>MLNSFSNMRWDMKDSLTQKSVSQGADFKGRFGWMMFDWAAQPYFTLILTFIFAPYFTNHFMSDGVQGQAAWSFTQTAAGLILAFMAPILGSIADRTGPRKPWIMVFSAVYIGGVSLLWFAVPGAENMTTLVVIGIICAAVGIEFAGVFNNAMLPSVALPGKMGKLSGFGWALGYVGGLITLVIVLGLLSASKETGLTMLGLEPIIDFDPHLYEADRFVGPLAAMWFVIFVIPMFLFTPDEVPTEIKKAKVIDSAIAGLKDTGALLKGLLNRPNILKFFIARMVYYDGLSALFAFGGIYASFVFDWTITTLGIFGIILSVAAALGAYVGGWCDDWFGPKKTIIVALVGLIISALGILSVNGTTALWLIELPQNTGETGLFATLGEKIILIFGIGIGLFAGPAQAASRTMLVKIIPEGETTKYFGLFALSGKATAFLAPLLIGILTLVFDDQRMSLVTIIGFLLVGIVVFMNVKEERE</sequence>
<feature type="transmembrane region" description="Helical" evidence="6">
    <location>
        <begin position="421"/>
        <end position="446"/>
    </location>
</feature>
<keyword evidence="2" id="KW-0813">Transport</keyword>
<feature type="transmembrane region" description="Helical" evidence="6">
    <location>
        <begin position="69"/>
        <end position="90"/>
    </location>
</feature>
<organism evidence="8">
    <name type="scientific">OCS116 cluster bacterium</name>
    <dbReference type="NCBI Taxonomy" id="2030921"/>
    <lineage>
        <taxon>Bacteria</taxon>
        <taxon>Pseudomonadati</taxon>
        <taxon>Pseudomonadota</taxon>
        <taxon>Alphaproteobacteria</taxon>
        <taxon>OCS116 cluster</taxon>
    </lineage>
</organism>
<dbReference type="GO" id="GO:0012505">
    <property type="term" value="C:endomembrane system"/>
    <property type="evidence" value="ECO:0007669"/>
    <property type="project" value="UniProtKB-SubCell"/>
</dbReference>
<dbReference type="SUPFAM" id="SSF103473">
    <property type="entry name" value="MFS general substrate transporter"/>
    <property type="match status" value="1"/>
</dbReference>
<dbReference type="InterPro" id="IPR050495">
    <property type="entry name" value="ATG22/LtaA_families"/>
</dbReference>
<feature type="transmembrane region" description="Helical" evidence="6">
    <location>
        <begin position="102"/>
        <end position="121"/>
    </location>
</feature>
<proteinExistence type="predicted"/>
<feature type="transmembrane region" description="Helical" evidence="6">
    <location>
        <begin position="217"/>
        <end position="237"/>
    </location>
</feature>
<evidence type="ECO:0000256" key="4">
    <source>
        <dbReference type="ARBA" id="ARBA00022989"/>
    </source>
</evidence>
<name>A0A2A4Z4N6_9PROT</name>
<keyword evidence="3 6" id="KW-0812">Transmembrane</keyword>
<feature type="transmembrane region" description="Helical" evidence="6">
    <location>
        <begin position="168"/>
        <end position="190"/>
    </location>
</feature>
<evidence type="ECO:0000313" key="8">
    <source>
        <dbReference type="EMBL" id="PCJ01700.1"/>
    </source>
</evidence>
<feature type="transmembrane region" description="Helical" evidence="6">
    <location>
        <begin position="452"/>
        <end position="471"/>
    </location>
</feature>
<reference evidence="8" key="2">
    <citation type="journal article" date="2018" name="ISME J.">
        <title>A dynamic microbial community with high functional redundancy inhabits the cold, oxic subseafloor aquifer.</title>
        <authorList>
            <person name="Tully B.J."/>
            <person name="Wheat C.G."/>
            <person name="Glazer B.T."/>
            <person name="Huber J.A."/>
        </authorList>
    </citation>
    <scope>NUCLEOTIDE SEQUENCE</scope>
    <source>
        <strain evidence="8">NORP83</strain>
    </source>
</reference>
<evidence type="ECO:0000259" key="7">
    <source>
        <dbReference type="PROSITE" id="PS50850"/>
    </source>
</evidence>
<feature type="transmembrane region" description="Helical" evidence="6">
    <location>
        <begin position="341"/>
        <end position="367"/>
    </location>
</feature>
<dbReference type="PROSITE" id="PS50850">
    <property type="entry name" value="MFS"/>
    <property type="match status" value="1"/>
</dbReference>
<feature type="transmembrane region" description="Helical" evidence="6">
    <location>
        <begin position="127"/>
        <end position="148"/>
    </location>
</feature>
<gene>
    <name evidence="8" type="ORF">COB13_07540</name>
</gene>
<dbReference type="EMBL" id="NVUS01000007">
    <property type="protein sequence ID" value="PCJ01700.1"/>
    <property type="molecule type" value="Genomic_DNA"/>
</dbReference>
<keyword evidence="4 6" id="KW-1133">Transmembrane helix</keyword>
<evidence type="ECO:0000256" key="3">
    <source>
        <dbReference type="ARBA" id="ARBA00022692"/>
    </source>
</evidence>
<evidence type="ECO:0000256" key="5">
    <source>
        <dbReference type="ARBA" id="ARBA00023136"/>
    </source>
</evidence>
<evidence type="ECO:0000256" key="1">
    <source>
        <dbReference type="ARBA" id="ARBA00004127"/>
    </source>
</evidence>
<accession>A0A2A4Z4N6</accession>
<dbReference type="GO" id="GO:0022857">
    <property type="term" value="F:transmembrane transporter activity"/>
    <property type="evidence" value="ECO:0007669"/>
    <property type="project" value="InterPro"/>
</dbReference>
<dbReference type="InterPro" id="IPR024671">
    <property type="entry name" value="Atg22-like"/>
</dbReference>
<feature type="transmembrane region" description="Helical" evidence="6">
    <location>
        <begin position="307"/>
        <end position="329"/>
    </location>
</feature>
<evidence type="ECO:0000256" key="2">
    <source>
        <dbReference type="ARBA" id="ARBA00022448"/>
    </source>
</evidence>
<dbReference type="InterPro" id="IPR036259">
    <property type="entry name" value="MFS_trans_sf"/>
</dbReference>
<dbReference type="Pfam" id="PF11700">
    <property type="entry name" value="ATG22"/>
    <property type="match status" value="1"/>
</dbReference>
<feature type="transmembrane region" description="Helical" evidence="6">
    <location>
        <begin position="283"/>
        <end position="301"/>
    </location>
</feature>
<comment type="caution">
    <text evidence="8">The sequence shown here is derived from an EMBL/GenBank/DDBJ whole genome shotgun (WGS) entry which is preliminary data.</text>
</comment>
<keyword evidence="5 6" id="KW-0472">Membrane</keyword>
<dbReference type="InterPro" id="IPR020846">
    <property type="entry name" value="MFS_dom"/>
</dbReference>
<feature type="domain" description="Major facilitator superfamily (MFS) profile" evidence="7">
    <location>
        <begin position="272"/>
        <end position="476"/>
    </location>
</feature>
<evidence type="ECO:0000256" key="6">
    <source>
        <dbReference type="SAM" id="Phobius"/>
    </source>
</evidence>
<reference key="1">
    <citation type="submission" date="2017-08" db="EMBL/GenBank/DDBJ databases">
        <title>A dynamic microbial community with high functional redundancy inhabits the cold, oxic subseafloor aquifer.</title>
        <authorList>
            <person name="Tully B.J."/>
            <person name="Wheat C.G."/>
            <person name="Glazer B.T."/>
            <person name="Huber J.A."/>
        </authorList>
    </citation>
    <scope>NUCLEOTIDE SEQUENCE [LARGE SCALE GENOMIC DNA]</scope>
</reference>
<feature type="transmembrane region" description="Helical" evidence="6">
    <location>
        <begin position="387"/>
        <end position="409"/>
    </location>
</feature>
<dbReference type="PANTHER" id="PTHR23519:SF1">
    <property type="entry name" value="AUTOPHAGY-RELATED PROTEIN 22"/>
    <property type="match status" value="1"/>
</dbReference>
<comment type="subcellular location">
    <subcellularLocation>
        <location evidence="1">Endomembrane system</location>
        <topology evidence="1">Multi-pass membrane protein</topology>
    </subcellularLocation>
</comment>
<dbReference type="Gene3D" id="1.20.1250.20">
    <property type="entry name" value="MFS general substrate transporter like domains"/>
    <property type="match status" value="2"/>
</dbReference>
<protein>
    <submittedName>
        <fullName evidence="8">MFS transporter</fullName>
    </submittedName>
</protein>
<dbReference type="AlphaFoldDB" id="A0A2A4Z4N6"/>
<dbReference type="PANTHER" id="PTHR23519">
    <property type="entry name" value="AUTOPHAGY-RELATED PROTEIN 22"/>
    <property type="match status" value="1"/>
</dbReference>